<dbReference type="InterPro" id="IPR034737">
    <property type="entry name" value="TCTP"/>
</dbReference>
<keyword evidence="4" id="KW-0813">Transport</keyword>
<dbReference type="PROSITE" id="PS51797">
    <property type="entry name" value="TCTP_3"/>
    <property type="match status" value="1"/>
</dbReference>
<evidence type="ECO:0000256" key="10">
    <source>
        <dbReference type="PROSITE-ProRule" id="PRU01133"/>
    </source>
</evidence>
<dbReference type="InterPro" id="IPR029569">
    <property type="entry name" value="CALHM"/>
</dbReference>
<dbReference type="PANTHER" id="PTHR11991:SF0">
    <property type="entry name" value="TRANSLATIONALLY-CONTROLLED TUMOR PROTEIN"/>
    <property type="match status" value="1"/>
</dbReference>
<dbReference type="GO" id="GO:0005509">
    <property type="term" value="F:calcium ion binding"/>
    <property type="evidence" value="ECO:0007669"/>
    <property type="project" value="TreeGrafter"/>
</dbReference>
<dbReference type="PANTHER" id="PTHR11991">
    <property type="entry name" value="TRANSLATIONALLY CONTROLLED TUMOR PROTEIN-RELATED"/>
    <property type="match status" value="1"/>
</dbReference>
<dbReference type="Pfam" id="PF14798">
    <property type="entry name" value="Ca_hom_mod"/>
    <property type="match status" value="1"/>
</dbReference>
<evidence type="ECO:0000256" key="2">
    <source>
        <dbReference type="ARBA" id="ARBA00004141"/>
    </source>
</evidence>
<dbReference type="InterPro" id="IPR018103">
    <property type="entry name" value="Translation_control_tumour_CS"/>
</dbReference>
<dbReference type="SUPFAM" id="SSF51316">
    <property type="entry name" value="Mss4-like"/>
    <property type="match status" value="1"/>
</dbReference>
<dbReference type="InterPro" id="IPR011057">
    <property type="entry name" value="Mss4-like_sf"/>
</dbReference>
<feature type="domain" description="TCTP" evidence="12">
    <location>
        <begin position="251"/>
        <end position="420"/>
    </location>
</feature>
<keyword evidence="9" id="KW-0407">Ion channel</keyword>
<feature type="transmembrane region" description="Helical" evidence="11">
    <location>
        <begin position="12"/>
        <end position="35"/>
    </location>
</feature>
<evidence type="ECO:0000256" key="7">
    <source>
        <dbReference type="ARBA" id="ARBA00023065"/>
    </source>
</evidence>
<evidence type="ECO:0000256" key="1">
    <source>
        <dbReference type="ARBA" id="ARBA00002114"/>
    </source>
</evidence>
<evidence type="ECO:0000256" key="6">
    <source>
        <dbReference type="ARBA" id="ARBA00022989"/>
    </source>
</evidence>
<protein>
    <recommendedName>
        <fullName evidence="12">TCTP domain-containing protein</fullName>
    </recommendedName>
</protein>
<keyword evidence="8 11" id="KW-0472">Membrane</keyword>
<dbReference type="InterPro" id="IPR018105">
    <property type="entry name" value="Translational_control_tumour_p"/>
</dbReference>
<dbReference type="InterPro" id="IPR011323">
    <property type="entry name" value="Mss4/transl-control_tumour"/>
</dbReference>
<dbReference type="PRINTS" id="PR01653">
    <property type="entry name" value="TCTPROTEIN"/>
</dbReference>
<evidence type="ECO:0000256" key="4">
    <source>
        <dbReference type="ARBA" id="ARBA00022448"/>
    </source>
</evidence>
<dbReference type="PROSITE" id="PS01002">
    <property type="entry name" value="TCTP_1"/>
    <property type="match status" value="1"/>
</dbReference>
<evidence type="ECO:0000256" key="8">
    <source>
        <dbReference type="ARBA" id="ARBA00023136"/>
    </source>
</evidence>
<dbReference type="GO" id="GO:0005737">
    <property type="term" value="C:cytoplasm"/>
    <property type="evidence" value="ECO:0007669"/>
    <property type="project" value="TreeGrafter"/>
</dbReference>
<evidence type="ECO:0000256" key="9">
    <source>
        <dbReference type="ARBA" id="ARBA00023303"/>
    </source>
</evidence>
<organism evidence="13 14">
    <name type="scientific">Megalops atlanticus</name>
    <name type="common">Tarpon</name>
    <name type="synonym">Clupea gigantea</name>
    <dbReference type="NCBI Taxonomy" id="7932"/>
    <lineage>
        <taxon>Eukaryota</taxon>
        <taxon>Metazoa</taxon>
        <taxon>Chordata</taxon>
        <taxon>Craniata</taxon>
        <taxon>Vertebrata</taxon>
        <taxon>Euteleostomi</taxon>
        <taxon>Actinopterygii</taxon>
        <taxon>Neopterygii</taxon>
        <taxon>Teleostei</taxon>
        <taxon>Elopiformes</taxon>
        <taxon>Megalopidae</taxon>
        <taxon>Megalops</taxon>
    </lineage>
</organism>
<comment type="function">
    <text evidence="1">Involved in calcium binding and microtubule stabilization.</text>
</comment>
<keyword evidence="6 11" id="KW-1133">Transmembrane helix</keyword>
<dbReference type="Proteomes" id="UP001046870">
    <property type="component" value="Chromosome 15"/>
</dbReference>
<dbReference type="GO" id="GO:0034220">
    <property type="term" value="P:monoatomic ion transmembrane transport"/>
    <property type="evidence" value="ECO:0007669"/>
    <property type="project" value="UniProtKB-KW"/>
</dbReference>
<keyword evidence="7" id="KW-0406">Ion transport</keyword>
<dbReference type="OrthoDB" id="10248936at2759"/>
<feature type="transmembrane region" description="Helical" evidence="11">
    <location>
        <begin position="47"/>
        <end position="70"/>
    </location>
</feature>
<proteinExistence type="inferred from homology"/>
<comment type="similarity">
    <text evidence="3">Belongs to the CALHM family.</text>
</comment>
<dbReference type="GO" id="GO:0016020">
    <property type="term" value="C:membrane"/>
    <property type="evidence" value="ECO:0007669"/>
    <property type="project" value="UniProtKB-SubCell"/>
</dbReference>
<dbReference type="Gene3D" id="2.170.150.10">
    <property type="entry name" value="Metal Binding Protein, Guanine Nucleotide Exchange Factor, Chain A"/>
    <property type="match status" value="1"/>
</dbReference>
<comment type="subcellular location">
    <subcellularLocation>
        <location evidence="2">Membrane</location>
        <topology evidence="2">Multi-pass membrane protein</topology>
    </subcellularLocation>
</comment>
<evidence type="ECO:0000313" key="13">
    <source>
        <dbReference type="EMBL" id="KAG7463548.1"/>
    </source>
</evidence>
<evidence type="ECO:0000256" key="11">
    <source>
        <dbReference type="SAM" id="Phobius"/>
    </source>
</evidence>
<name>A0A9D3SZQ4_MEGAT</name>
<reference evidence="13" key="1">
    <citation type="submission" date="2021-01" db="EMBL/GenBank/DDBJ databases">
        <authorList>
            <person name="Zahm M."/>
            <person name="Roques C."/>
            <person name="Cabau C."/>
            <person name="Klopp C."/>
            <person name="Donnadieu C."/>
            <person name="Jouanno E."/>
            <person name="Lampietro C."/>
            <person name="Louis A."/>
            <person name="Herpin A."/>
            <person name="Echchiki A."/>
            <person name="Berthelot C."/>
            <person name="Parey E."/>
            <person name="Roest-Crollius H."/>
            <person name="Braasch I."/>
            <person name="Postlethwait J."/>
            <person name="Bobe J."/>
            <person name="Montfort J."/>
            <person name="Bouchez O."/>
            <person name="Begum T."/>
            <person name="Mejri S."/>
            <person name="Adams A."/>
            <person name="Chen W.-J."/>
            <person name="Guiguen Y."/>
        </authorList>
    </citation>
    <scope>NUCLEOTIDE SEQUENCE</scope>
    <source>
        <strain evidence="13">YG-15Mar2019-1</strain>
        <tissue evidence="13">Brain</tissue>
    </source>
</reference>
<accession>A0A9D3SZQ4</accession>
<evidence type="ECO:0000256" key="3">
    <source>
        <dbReference type="ARBA" id="ARBA00008497"/>
    </source>
</evidence>
<comment type="caution">
    <text evidence="13">The sequence shown here is derived from an EMBL/GenBank/DDBJ whole genome shotgun (WGS) entry which is preliminary data.</text>
</comment>
<comment type="similarity">
    <text evidence="10">Belongs to the TCTP family.</text>
</comment>
<gene>
    <name evidence="13" type="ORF">MATL_G00177860</name>
</gene>
<keyword evidence="5 11" id="KW-0812">Transmembrane</keyword>
<dbReference type="FunFam" id="2.170.150.10:FF:000001">
    <property type="entry name" value="Tumor protein, translationally-controlled 1"/>
    <property type="match status" value="1"/>
</dbReference>
<evidence type="ECO:0000259" key="12">
    <source>
        <dbReference type="PROSITE" id="PS51797"/>
    </source>
</evidence>
<dbReference type="EMBL" id="JAFDVH010000015">
    <property type="protein sequence ID" value="KAG7463548.1"/>
    <property type="molecule type" value="Genomic_DNA"/>
</dbReference>
<evidence type="ECO:0000313" key="14">
    <source>
        <dbReference type="Proteomes" id="UP001046870"/>
    </source>
</evidence>
<sequence>MHQQPFLQELFLNMTKTAGAAITILFFFFAFQLIFKLDFACPCNAQYNVEFCIIYILLPPLIALLIQFMLDPYWTKLCRHLGCRMCVNRGGECQHRCPAFCMLFKRFLRVLSIASFWVVMALLEGDWYVCLATTNTNSTVQQLACIRTGRLTDKENEIILYLVSQSCVLGLGEELQSQIIAAKCSLLVVLTSRDNKGEKAPAGGANFSRKQALNDVSSSIYIERQAGTVLSAGSTVKQRSGATLQQQSNKMIIYKDIITGDEMFSDIYKIKESENGMVFEVEGKVVSRTENIDDSVIGGNASAEGQDEGVEATTVSGVDIVLNHKLQETSFSKESFKGYIKDYMKAIKAKLEETNPDRVKPFMAGAQEEIKKIMGNMKNYQFFTGESMNPEGMVGLLDYREDGITPFMTFFKDGLEIEKC</sequence>
<evidence type="ECO:0000256" key="5">
    <source>
        <dbReference type="ARBA" id="ARBA00022692"/>
    </source>
</evidence>
<dbReference type="AlphaFoldDB" id="A0A9D3SZQ4"/>
<dbReference type="Pfam" id="PF00838">
    <property type="entry name" value="TCTP"/>
    <property type="match status" value="1"/>
</dbReference>
<dbReference type="GO" id="GO:1904669">
    <property type="term" value="P:ATP export"/>
    <property type="evidence" value="ECO:0007669"/>
    <property type="project" value="UniProtKB-ARBA"/>
</dbReference>
<keyword evidence="14" id="KW-1185">Reference proteome</keyword>